<reference evidence="1 2" key="1">
    <citation type="submission" date="2021-06" db="EMBL/GenBank/DDBJ databases">
        <authorList>
            <person name="Palmer J.M."/>
        </authorList>
    </citation>
    <scope>NUCLEOTIDE SEQUENCE [LARGE SCALE GENOMIC DNA]</scope>
    <source>
        <strain evidence="1 2">AS_MEX2019</strain>
        <tissue evidence="1">Muscle</tissue>
    </source>
</reference>
<proteinExistence type="predicted"/>
<accession>A0ABV0YM47</accession>
<protein>
    <submittedName>
        <fullName evidence="1">Uncharacterized protein</fullName>
    </submittedName>
</protein>
<dbReference type="EMBL" id="JAHRIP010038101">
    <property type="protein sequence ID" value="MEQ2294927.1"/>
    <property type="molecule type" value="Genomic_DNA"/>
</dbReference>
<keyword evidence="2" id="KW-1185">Reference proteome</keyword>
<sequence length="103" mass="11975">MTSPTPPNSRLSQKPVCMCAYVPLMALMQHDRDEWTWTSNKGSREQRVEGVICIRNGEHVGEEREKAEKGETPGERGEVDTIKKMRDEWEEGRQVFDWTHSKE</sequence>
<gene>
    <name evidence="1" type="ORF">AMECASPLE_008850</name>
</gene>
<organism evidence="1 2">
    <name type="scientific">Ameca splendens</name>
    <dbReference type="NCBI Taxonomy" id="208324"/>
    <lineage>
        <taxon>Eukaryota</taxon>
        <taxon>Metazoa</taxon>
        <taxon>Chordata</taxon>
        <taxon>Craniata</taxon>
        <taxon>Vertebrata</taxon>
        <taxon>Euteleostomi</taxon>
        <taxon>Actinopterygii</taxon>
        <taxon>Neopterygii</taxon>
        <taxon>Teleostei</taxon>
        <taxon>Neoteleostei</taxon>
        <taxon>Acanthomorphata</taxon>
        <taxon>Ovalentaria</taxon>
        <taxon>Atherinomorphae</taxon>
        <taxon>Cyprinodontiformes</taxon>
        <taxon>Goodeidae</taxon>
        <taxon>Ameca</taxon>
    </lineage>
</organism>
<evidence type="ECO:0000313" key="2">
    <source>
        <dbReference type="Proteomes" id="UP001469553"/>
    </source>
</evidence>
<comment type="caution">
    <text evidence="1">The sequence shown here is derived from an EMBL/GenBank/DDBJ whole genome shotgun (WGS) entry which is preliminary data.</text>
</comment>
<name>A0ABV0YM47_9TELE</name>
<evidence type="ECO:0000313" key="1">
    <source>
        <dbReference type="EMBL" id="MEQ2294927.1"/>
    </source>
</evidence>
<dbReference type="Proteomes" id="UP001469553">
    <property type="component" value="Unassembled WGS sequence"/>
</dbReference>